<keyword evidence="2" id="KW-1185">Reference proteome</keyword>
<dbReference type="EMBL" id="JAGMUV010000002">
    <property type="protein sequence ID" value="KAH7170918.1"/>
    <property type="molecule type" value="Genomic_DNA"/>
</dbReference>
<name>A0A9P9FRA2_9HYPO</name>
<dbReference type="AlphaFoldDB" id="A0A9P9FRA2"/>
<protein>
    <submittedName>
        <fullName evidence="1">Uncharacterized protein</fullName>
    </submittedName>
</protein>
<comment type="caution">
    <text evidence="1">The sequence shown here is derived from an EMBL/GenBank/DDBJ whole genome shotgun (WGS) entry which is preliminary data.</text>
</comment>
<organism evidence="1 2">
    <name type="scientific">Dactylonectria macrodidyma</name>
    <dbReference type="NCBI Taxonomy" id="307937"/>
    <lineage>
        <taxon>Eukaryota</taxon>
        <taxon>Fungi</taxon>
        <taxon>Dikarya</taxon>
        <taxon>Ascomycota</taxon>
        <taxon>Pezizomycotina</taxon>
        <taxon>Sordariomycetes</taxon>
        <taxon>Hypocreomycetidae</taxon>
        <taxon>Hypocreales</taxon>
        <taxon>Nectriaceae</taxon>
        <taxon>Dactylonectria</taxon>
    </lineage>
</organism>
<reference evidence="1" key="1">
    <citation type="journal article" date="2021" name="Nat. Commun.">
        <title>Genetic determinants of endophytism in the Arabidopsis root mycobiome.</title>
        <authorList>
            <person name="Mesny F."/>
            <person name="Miyauchi S."/>
            <person name="Thiergart T."/>
            <person name="Pickel B."/>
            <person name="Atanasova L."/>
            <person name="Karlsson M."/>
            <person name="Huettel B."/>
            <person name="Barry K.W."/>
            <person name="Haridas S."/>
            <person name="Chen C."/>
            <person name="Bauer D."/>
            <person name="Andreopoulos W."/>
            <person name="Pangilinan J."/>
            <person name="LaButti K."/>
            <person name="Riley R."/>
            <person name="Lipzen A."/>
            <person name="Clum A."/>
            <person name="Drula E."/>
            <person name="Henrissat B."/>
            <person name="Kohler A."/>
            <person name="Grigoriev I.V."/>
            <person name="Martin F.M."/>
            <person name="Hacquard S."/>
        </authorList>
    </citation>
    <scope>NUCLEOTIDE SEQUENCE</scope>
    <source>
        <strain evidence="1">MPI-CAGE-AT-0147</strain>
    </source>
</reference>
<evidence type="ECO:0000313" key="1">
    <source>
        <dbReference type="EMBL" id="KAH7170918.1"/>
    </source>
</evidence>
<proteinExistence type="predicted"/>
<dbReference type="Proteomes" id="UP000738349">
    <property type="component" value="Unassembled WGS sequence"/>
</dbReference>
<sequence length="229" mass="25399">MRTIKPAWACQKGILRTKERHDLRQAGIAGRLGSQPARAMPARRAGPGWDGKLGCGIMACKFKIEAWRASPDTTITADRPCRAHCGTASRPIRRPVAPRIDPRINRKRKKSRAPDQPVVQLANQLRLKPSSPSVCHSTFALGPPDGPASGQPWHASPCVGLLTLLWHPPGCSHELVRRLTFKGLLMPRRLLPVPSPQPCLFIPVPLHSLEARLYSLSQFEIYSLKQHHD</sequence>
<accession>A0A9P9FRA2</accession>
<evidence type="ECO:0000313" key="2">
    <source>
        <dbReference type="Proteomes" id="UP000738349"/>
    </source>
</evidence>
<gene>
    <name evidence="1" type="ORF">EDB81DRAFT_183572</name>
</gene>